<comment type="caution">
    <text evidence="9">The sequence shown here is derived from an EMBL/GenBank/DDBJ whole genome shotgun (WGS) entry which is preliminary data.</text>
</comment>
<feature type="compositionally biased region" description="Low complexity" evidence="7">
    <location>
        <begin position="300"/>
        <end position="311"/>
    </location>
</feature>
<comment type="cofactor">
    <cofactor evidence="1">
        <name>Mn(2+)</name>
        <dbReference type="ChEBI" id="CHEBI:29035"/>
    </cofactor>
</comment>
<keyword evidence="10" id="KW-1185">Reference proteome</keyword>
<dbReference type="AlphaFoldDB" id="A0A2U2RKV1"/>
<dbReference type="GO" id="GO:0046872">
    <property type="term" value="F:metal ion binding"/>
    <property type="evidence" value="ECO:0007669"/>
    <property type="project" value="UniProtKB-KW"/>
</dbReference>
<dbReference type="SUPFAM" id="SSF55811">
    <property type="entry name" value="Nudix"/>
    <property type="match status" value="1"/>
</dbReference>
<sequence length="329" mass="35026">MRACYHVPCVACRNVRGHEDDRLPVRAAGPHPGAHEGRSGPSGAAAPSGDTGAGAERRGRSPTAREEECVASTISPTPGTEDVPGFLRSFAEQARSGSVPLAAPRSPGPARPLTRRSAVLLLVTGEEIDQAQVVVEERGHRMRSQPGQFALPGGGVEPEDADVRATALREAQEETGLDPEEVRVLGEFAPIPMPWRGQVVHPVAAWAPHHPALEARDPLEVERVVRLPLIGEDSLTDRRCRFAGRYDGRDVGPVFSLSDDRFVWGFTAMLLEGALGLLGLEGEAAGAVGAVPPGTGGRTEQGAEQGAAGRRGWPRIEIPLARRREDLPR</sequence>
<dbReference type="Pfam" id="PF00293">
    <property type="entry name" value="NUDIX"/>
    <property type="match status" value="1"/>
</dbReference>
<evidence type="ECO:0000313" key="9">
    <source>
        <dbReference type="EMBL" id="PWH06502.1"/>
    </source>
</evidence>
<reference evidence="9 10" key="1">
    <citation type="submission" date="2018-05" db="EMBL/GenBank/DDBJ databases">
        <title>Brachybacterium sp. M1HQ-2T, whole genome shotgun sequence.</title>
        <authorList>
            <person name="Tuo L."/>
        </authorList>
    </citation>
    <scope>NUCLEOTIDE SEQUENCE [LARGE SCALE GENOMIC DNA]</scope>
    <source>
        <strain evidence="9 10">M1HQ-2</strain>
    </source>
</reference>
<dbReference type="PANTHER" id="PTHR12992:SF11">
    <property type="entry name" value="MITOCHONDRIAL COENZYME A DIPHOSPHATASE NUDT8"/>
    <property type="match status" value="1"/>
</dbReference>
<keyword evidence="4" id="KW-0378">Hydrolase</keyword>
<dbReference type="Gene3D" id="3.90.79.10">
    <property type="entry name" value="Nucleoside Triphosphate Pyrophosphohydrolase"/>
    <property type="match status" value="1"/>
</dbReference>
<dbReference type="CDD" id="cd03426">
    <property type="entry name" value="NUDIX_CoAse_Nudt7"/>
    <property type="match status" value="1"/>
</dbReference>
<feature type="domain" description="Nudix hydrolase" evidence="8">
    <location>
        <begin position="114"/>
        <end position="253"/>
    </location>
</feature>
<evidence type="ECO:0000256" key="3">
    <source>
        <dbReference type="ARBA" id="ARBA00022723"/>
    </source>
</evidence>
<dbReference type="GO" id="GO:0010945">
    <property type="term" value="F:coenzyme A diphosphatase activity"/>
    <property type="evidence" value="ECO:0007669"/>
    <property type="project" value="InterPro"/>
</dbReference>
<feature type="compositionally biased region" description="Basic and acidic residues" evidence="7">
    <location>
        <begin position="55"/>
        <end position="68"/>
    </location>
</feature>
<dbReference type="PROSITE" id="PS51462">
    <property type="entry name" value="NUDIX"/>
    <property type="match status" value="1"/>
</dbReference>
<feature type="region of interest" description="Disordered" evidence="7">
    <location>
        <begin position="291"/>
        <end position="312"/>
    </location>
</feature>
<evidence type="ECO:0000256" key="1">
    <source>
        <dbReference type="ARBA" id="ARBA00001936"/>
    </source>
</evidence>
<dbReference type="EMBL" id="QFKX01000002">
    <property type="protein sequence ID" value="PWH06502.1"/>
    <property type="molecule type" value="Genomic_DNA"/>
</dbReference>
<dbReference type="Proteomes" id="UP000245590">
    <property type="component" value="Unassembled WGS sequence"/>
</dbReference>
<evidence type="ECO:0000256" key="5">
    <source>
        <dbReference type="ARBA" id="ARBA00022842"/>
    </source>
</evidence>
<evidence type="ECO:0000259" key="8">
    <source>
        <dbReference type="PROSITE" id="PS51462"/>
    </source>
</evidence>
<keyword evidence="5" id="KW-0460">Magnesium</keyword>
<gene>
    <name evidence="9" type="ORF">DEO23_05925</name>
</gene>
<evidence type="ECO:0000256" key="4">
    <source>
        <dbReference type="ARBA" id="ARBA00022801"/>
    </source>
</evidence>
<evidence type="ECO:0000256" key="2">
    <source>
        <dbReference type="ARBA" id="ARBA00001946"/>
    </source>
</evidence>
<keyword evidence="6" id="KW-0464">Manganese</keyword>
<proteinExistence type="predicted"/>
<evidence type="ECO:0000256" key="6">
    <source>
        <dbReference type="ARBA" id="ARBA00023211"/>
    </source>
</evidence>
<evidence type="ECO:0000256" key="7">
    <source>
        <dbReference type="SAM" id="MobiDB-lite"/>
    </source>
</evidence>
<feature type="region of interest" description="Disordered" evidence="7">
    <location>
        <begin position="22"/>
        <end position="84"/>
    </location>
</feature>
<organism evidence="9 10">
    <name type="scientific">Brachybacterium endophyticum</name>
    <dbReference type="NCBI Taxonomy" id="2182385"/>
    <lineage>
        <taxon>Bacteria</taxon>
        <taxon>Bacillati</taxon>
        <taxon>Actinomycetota</taxon>
        <taxon>Actinomycetes</taxon>
        <taxon>Micrococcales</taxon>
        <taxon>Dermabacteraceae</taxon>
        <taxon>Brachybacterium</taxon>
    </lineage>
</organism>
<keyword evidence="3" id="KW-0479">Metal-binding</keyword>
<dbReference type="InterPro" id="IPR045121">
    <property type="entry name" value="CoAse"/>
</dbReference>
<dbReference type="PANTHER" id="PTHR12992">
    <property type="entry name" value="NUDIX HYDROLASE"/>
    <property type="match status" value="1"/>
</dbReference>
<evidence type="ECO:0000313" key="10">
    <source>
        <dbReference type="Proteomes" id="UP000245590"/>
    </source>
</evidence>
<dbReference type="OrthoDB" id="9802805at2"/>
<dbReference type="InterPro" id="IPR000086">
    <property type="entry name" value="NUDIX_hydrolase_dom"/>
</dbReference>
<comment type="cofactor">
    <cofactor evidence="2">
        <name>Mg(2+)</name>
        <dbReference type="ChEBI" id="CHEBI:18420"/>
    </cofactor>
</comment>
<protein>
    <recommendedName>
        <fullName evidence="8">Nudix hydrolase domain-containing protein</fullName>
    </recommendedName>
</protein>
<feature type="region of interest" description="Disordered" evidence="7">
    <location>
        <begin position="139"/>
        <end position="159"/>
    </location>
</feature>
<name>A0A2U2RKV1_9MICO</name>
<dbReference type="InterPro" id="IPR015797">
    <property type="entry name" value="NUDIX_hydrolase-like_dom_sf"/>
</dbReference>
<accession>A0A2U2RKV1</accession>